<proteinExistence type="inferred from homology"/>
<feature type="region of interest" description="Disordered" evidence="10">
    <location>
        <begin position="83"/>
        <end position="114"/>
    </location>
</feature>
<protein>
    <recommendedName>
        <fullName evidence="11">Peptidase M28 domain-containing protein</fullName>
    </recommendedName>
</protein>
<dbReference type="SUPFAM" id="SSF53187">
    <property type="entry name" value="Zn-dependent exopeptidases"/>
    <property type="match status" value="1"/>
</dbReference>
<dbReference type="Gene3D" id="2.160.20.10">
    <property type="entry name" value="Single-stranded right-handed beta-helix, Pectin lyase-like"/>
    <property type="match status" value="2"/>
</dbReference>
<evidence type="ECO:0000256" key="6">
    <source>
        <dbReference type="ARBA" id="ARBA00023295"/>
    </source>
</evidence>
<dbReference type="GO" id="GO:0016798">
    <property type="term" value="F:hydrolase activity, acting on glycosyl bonds"/>
    <property type="evidence" value="ECO:0007669"/>
    <property type="project" value="UniProtKB-KW"/>
</dbReference>
<evidence type="ECO:0000256" key="3">
    <source>
        <dbReference type="ARBA" id="ARBA00022512"/>
    </source>
</evidence>
<evidence type="ECO:0000256" key="7">
    <source>
        <dbReference type="ARBA" id="ARBA00023316"/>
    </source>
</evidence>
<evidence type="ECO:0000256" key="10">
    <source>
        <dbReference type="SAM" id="MobiDB-lite"/>
    </source>
</evidence>
<dbReference type="Proteomes" id="UP001603857">
    <property type="component" value="Unassembled WGS sequence"/>
</dbReference>
<dbReference type="PROSITE" id="PS00502">
    <property type="entry name" value="POLYGALACTURONASE"/>
    <property type="match status" value="1"/>
</dbReference>
<feature type="domain" description="Peptidase M28" evidence="11">
    <location>
        <begin position="12"/>
        <end position="83"/>
    </location>
</feature>
<keyword evidence="6 9" id="KW-0326">Glycosidase</keyword>
<evidence type="ECO:0000256" key="5">
    <source>
        <dbReference type="ARBA" id="ARBA00022801"/>
    </source>
</evidence>
<reference evidence="12 13" key="1">
    <citation type="submission" date="2024-08" db="EMBL/GenBank/DDBJ databases">
        <title>Insights into the chromosomal genome structure of Flemingia macrophylla.</title>
        <authorList>
            <person name="Ding Y."/>
            <person name="Zhao Y."/>
            <person name="Bi W."/>
            <person name="Wu M."/>
            <person name="Zhao G."/>
            <person name="Gong Y."/>
            <person name="Li W."/>
            <person name="Zhang P."/>
        </authorList>
    </citation>
    <scope>NUCLEOTIDE SEQUENCE [LARGE SCALE GENOMIC DNA]</scope>
    <source>
        <strain evidence="12">DYQJB</strain>
        <tissue evidence="12">Leaf</tissue>
    </source>
</reference>
<dbReference type="Pfam" id="PF00295">
    <property type="entry name" value="Glyco_hydro_28"/>
    <property type="match status" value="2"/>
</dbReference>
<keyword evidence="7" id="KW-0961">Cell wall biogenesis/degradation</keyword>
<keyword evidence="5 9" id="KW-0378">Hydrolase</keyword>
<dbReference type="InterPro" id="IPR012334">
    <property type="entry name" value="Pectin_lyas_fold"/>
</dbReference>
<evidence type="ECO:0000259" key="11">
    <source>
        <dbReference type="Pfam" id="PF04389"/>
    </source>
</evidence>
<dbReference type="GO" id="GO:0071555">
    <property type="term" value="P:cell wall organization"/>
    <property type="evidence" value="ECO:0007669"/>
    <property type="project" value="UniProtKB-KW"/>
</dbReference>
<evidence type="ECO:0000256" key="1">
    <source>
        <dbReference type="ARBA" id="ARBA00004191"/>
    </source>
</evidence>
<evidence type="ECO:0000256" key="4">
    <source>
        <dbReference type="ARBA" id="ARBA00022525"/>
    </source>
</evidence>
<feature type="active site" evidence="8">
    <location>
        <position position="275"/>
    </location>
</feature>
<keyword evidence="13" id="KW-1185">Reference proteome</keyword>
<evidence type="ECO:0000313" key="12">
    <source>
        <dbReference type="EMBL" id="KAL2340394.1"/>
    </source>
</evidence>
<evidence type="ECO:0000256" key="9">
    <source>
        <dbReference type="RuleBase" id="RU361169"/>
    </source>
</evidence>
<evidence type="ECO:0000256" key="2">
    <source>
        <dbReference type="ARBA" id="ARBA00008834"/>
    </source>
</evidence>
<gene>
    <name evidence="12" type="ORF">Fmac_008334</name>
</gene>
<keyword evidence="3" id="KW-0134">Cell wall</keyword>
<comment type="caution">
    <text evidence="12">The sequence shown here is derived from an EMBL/GenBank/DDBJ whole genome shotgun (WGS) entry which is preliminary data.</text>
</comment>
<dbReference type="InterPro" id="IPR011050">
    <property type="entry name" value="Pectin_lyase_fold/virulence"/>
</dbReference>
<dbReference type="EMBL" id="JBGMDY010000003">
    <property type="protein sequence ID" value="KAL2340394.1"/>
    <property type="molecule type" value="Genomic_DNA"/>
</dbReference>
<sequence length="426" mass="45710">MLLKLTDLVCQYGPSSWPSSVYAEAAIYPMANSAAQEDVFPIIPGDTDYRIFFEDYGNIPGLDIIFLLGGYFYHTSYDTPDLPKPRRRASSPKPKVVPKWSRNSSNHSVLPANWRPAAQSGNFDISRFGGKPNADITQAFKSAWTQACSSTSPSKVAIPAGKYQMSAVEVKGPCKAPIEVIVDGSINAPANPDGLKGADQWFKVGYVSSFTLSGKGVFDGQGATAWKQNDCAKNKNCKKLCMVINSNIATGDDCISLGDGSKNTTVQNVNCGPGHGISVGSLGKYKDEEPVEGFLVKNCTLKNTDNGVRIKTWPNEPGTTTVSDMHFEDITMVDVMNPIIVDQEYCPSNQCSKANPSKVKISKISFKNIKGTSETKEGLVLICSSGIPCEDVKVSDVDLTFKGAATTAKCANVKPIITGKAPACEA</sequence>
<keyword evidence="4" id="KW-0964">Secreted</keyword>
<dbReference type="AlphaFoldDB" id="A0ABD1MX56"/>
<dbReference type="InterPro" id="IPR000743">
    <property type="entry name" value="Glyco_hydro_28"/>
</dbReference>
<dbReference type="Pfam" id="PF04389">
    <property type="entry name" value="Peptidase_M28"/>
    <property type="match status" value="1"/>
</dbReference>
<dbReference type="PANTHER" id="PTHR31375">
    <property type="match status" value="1"/>
</dbReference>
<organism evidence="12 13">
    <name type="scientific">Flemingia macrophylla</name>
    <dbReference type="NCBI Taxonomy" id="520843"/>
    <lineage>
        <taxon>Eukaryota</taxon>
        <taxon>Viridiplantae</taxon>
        <taxon>Streptophyta</taxon>
        <taxon>Embryophyta</taxon>
        <taxon>Tracheophyta</taxon>
        <taxon>Spermatophyta</taxon>
        <taxon>Magnoliopsida</taxon>
        <taxon>eudicotyledons</taxon>
        <taxon>Gunneridae</taxon>
        <taxon>Pentapetalae</taxon>
        <taxon>rosids</taxon>
        <taxon>fabids</taxon>
        <taxon>Fabales</taxon>
        <taxon>Fabaceae</taxon>
        <taxon>Papilionoideae</taxon>
        <taxon>50 kb inversion clade</taxon>
        <taxon>NPAAA clade</taxon>
        <taxon>indigoferoid/millettioid clade</taxon>
        <taxon>Phaseoleae</taxon>
        <taxon>Flemingia</taxon>
    </lineage>
</organism>
<evidence type="ECO:0000313" key="13">
    <source>
        <dbReference type="Proteomes" id="UP001603857"/>
    </source>
</evidence>
<dbReference type="InterPro" id="IPR007484">
    <property type="entry name" value="Peptidase_M28"/>
</dbReference>
<comment type="similarity">
    <text evidence="2 9">Belongs to the glycosyl hydrolase 28 family.</text>
</comment>
<evidence type="ECO:0000256" key="8">
    <source>
        <dbReference type="PROSITE-ProRule" id="PRU10052"/>
    </source>
</evidence>
<dbReference type="SUPFAM" id="SSF51126">
    <property type="entry name" value="Pectin lyase-like"/>
    <property type="match status" value="1"/>
</dbReference>
<accession>A0ABD1MX56</accession>
<name>A0ABD1MX56_9FABA</name>
<comment type="subcellular location">
    <subcellularLocation>
        <location evidence="1">Secreted</location>
        <location evidence="1">Cell wall</location>
    </subcellularLocation>
</comment>